<evidence type="ECO:0000313" key="7">
    <source>
        <dbReference type="Proteomes" id="UP000018733"/>
    </source>
</evidence>
<dbReference type="RefSeq" id="WP_024005360.1">
    <property type="nucleotide sequence ID" value="NZ_KI650980.1"/>
</dbReference>
<accession>V8QRD5</accession>
<dbReference type="PANTHER" id="PTHR43400:SF10">
    <property type="entry name" value="3-OXOSTEROID 1-DEHYDROGENASE"/>
    <property type="match status" value="1"/>
</dbReference>
<evidence type="ECO:0000313" key="6">
    <source>
        <dbReference type="EMBL" id="ETF01529.1"/>
    </source>
</evidence>
<dbReference type="Gene3D" id="3.50.50.60">
    <property type="entry name" value="FAD/NAD(P)-binding domain"/>
    <property type="match status" value="2"/>
</dbReference>
<evidence type="ECO:0000256" key="4">
    <source>
        <dbReference type="ARBA" id="ARBA00023002"/>
    </source>
</evidence>
<comment type="caution">
    <text evidence="6">The sequence shown here is derived from an EMBL/GenBank/DDBJ whole genome shotgun (WGS) entry which is preliminary data.</text>
</comment>
<dbReference type="PATRIC" id="fig|1424334.3.peg.2411"/>
<dbReference type="AlphaFoldDB" id="V8QRD5"/>
<evidence type="ECO:0000256" key="1">
    <source>
        <dbReference type="ARBA" id="ARBA00001974"/>
    </source>
</evidence>
<keyword evidence="2" id="KW-0285">Flavoprotein</keyword>
<sequence>MVVNRSVQTEKKDVSDLIVIGAGAGGMTTALVAALQGLSVTLCEATEQVGGTTATSAGTIWIPGNHQSKEIGLDDSLENGRVYLDAILGKEDPHGRRSAYLGTADEAIAFLESRSEIKFVPAGIHPDYLQFPGAAVSGRALGPAEFDGRRLGSEFRRIRPPLQDLMILGGMMAGKADVKALIGRYRNWNNFFHSAKILARYGQDRLSYRRGTRLVLGNALIARLYYSLRQAGVIVRFNTELCDLVRDRGRVTGALVNEGGTRLLLHTRLGVVLATGGIGHNRTLRSSLWSNNASFPSLAFERNRGDGIVAAQRAGAVLDRHKDSFFWQPVSRIPEKGGSERLFPHLYLDRTKPGIIAVDGTGNRFANEAASYHHFVEAMWARNGSDNAIPCYFICDSLFVRSYGLGIIAPGTRFFQRYEESGYIKTDPTLAGLAKKIGVEPQSLLLSVKKNNQYALTGHDADFGQGSTLLNTFNGDPGHKPNPCLGQISAPPFFALAIWPADAASSTGLATDADGVVLDENGSRICGLYACGNDMASIMNGAYPGPGITIGPAMVFGYRIALHAKRMLSRSQEHLAMRNFHESK</sequence>
<dbReference type="STRING" id="1424334.W822_11970"/>
<name>V8QRD5_9BURK</name>
<dbReference type="InterPro" id="IPR050315">
    <property type="entry name" value="FAD-oxidoreductase_2"/>
</dbReference>
<dbReference type="InterPro" id="IPR027477">
    <property type="entry name" value="Succ_DH/fumarate_Rdtase_cat_sf"/>
</dbReference>
<reference evidence="6 7" key="1">
    <citation type="journal article" date="2014" name="Genome Announc.">
        <title>Draft Genome Sequence of Advenella kashmirensis Strain W13003, a Polycyclic Aromatic Hydrocarbon-Degrading Bacterium.</title>
        <authorList>
            <person name="Wang X."/>
            <person name="Jin D."/>
            <person name="Zhou L."/>
            <person name="Wu L."/>
            <person name="An W."/>
            <person name="Zhao L."/>
        </authorList>
    </citation>
    <scope>NUCLEOTIDE SEQUENCE [LARGE SCALE GENOMIC DNA]</scope>
    <source>
        <strain evidence="6 7">W13003</strain>
    </source>
</reference>
<dbReference type="GO" id="GO:0016491">
    <property type="term" value="F:oxidoreductase activity"/>
    <property type="evidence" value="ECO:0007669"/>
    <property type="project" value="UniProtKB-KW"/>
</dbReference>
<evidence type="ECO:0000256" key="3">
    <source>
        <dbReference type="ARBA" id="ARBA00022827"/>
    </source>
</evidence>
<organism evidence="6 7">
    <name type="scientific">Advenella kashmirensis W13003</name>
    <dbReference type="NCBI Taxonomy" id="1424334"/>
    <lineage>
        <taxon>Bacteria</taxon>
        <taxon>Pseudomonadati</taxon>
        <taxon>Pseudomonadota</taxon>
        <taxon>Betaproteobacteria</taxon>
        <taxon>Burkholderiales</taxon>
        <taxon>Alcaligenaceae</taxon>
    </lineage>
</organism>
<dbReference type="PRINTS" id="PR00411">
    <property type="entry name" value="PNDRDTASEI"/>
</dbReference>
<dbReference type="Pfam" id="PF00890">
    <property type="entry name" value="FAD_binding_2"/>
    <property type="match status" value="1"/>
</dbReference>
<comment type="cofactor">
    <cofactor evidence="1">
        <name>FAD</name>
        <dbReference type="ChEBI" id="CHEBI:57692"/>
    </cofactor>
</comment>
<gene>
    <name evidence="6" type="ORF">W822_11970</name>
</gene>
<dbReference type="EMBL" id="AYXT01000010">
    <property type="protein sequence ID" value="ETF01529.1"/>
    <property type="molecule type" value="Genomic_DNA"/>
</dbReference>
<proteinExistence type="predicted"/>
<protein>
    <submittedName>
        <fullName evidence="6">Fumarate reductase</fullName>
    </submittedName>
</protein>
<dbReference type="eggNOG" id="COG1053">
    <property type="taxonomic scope" value="Bacteria"/>
</dbReference>
<keyword evidence="4" id="KW-0560">Oxidoreductase</keyword>
<keyword evidence="3" id="KW-0274">FAD</keyword>
<keyword evidence="7" id="KW-1185">Reference proteome</keyword>
<dbReference type="SUPFAM" id="SSF56425">
    <property type="entry name" value="Succinate dehydrogenase/fumarate reductase flavoprotein, catalytic domain"/>
    <property type="match status" value="1"/>
</dbReference>
<evidence type="ECO:0000259" key="5">
    <source>
        <dbReference type="Pfam" id="PF00890"/>
    </source>
</evidence>
<dbReference type="HOGENOM" id="CLU_011398_4_2_4"/>
<dbReference type="Proteomes" id="UP000018733">
    <property type="component" value="Unassembled WGS sequence"/>
</dbReference>
<evidence type="ECO:0000256" key="2">
    <source>
        <dbReference type="ARBA" id="ARBA00022630"/>
    </source>
</evidence>
<dbReference type="OrthoDB" id="9813348at2"/>
<dbReference type="InterPro" id="IPR003953">
    <property type="entry name" value="FAD-dep_OxRdtase_2_FAD-bd"/>
</dbReference>
<dbReference type="SUPFAM" id="SSF51905">
    <property type="entry name" value="FAD/NAD(P)-binding domain"/>
    <property type="match status" value="1"/>
</dbReference>
<feature type="domain" description="FAD-dependent oxidoreductase 2 FAD-binding" evidence="5">
    <location>
        <begin position="16"/>
        <end position="550"/>
    </location>
</feature>
<dbReference type="InterPro" id="IPR036188">
    <property type="entry name" value="FAD/NAD-bd_sf"/>
</dbReference>
<dbReference type="PANTHER" id="PTHR43400">
    <property type="entry name" value="FUMARATE REDUCTASE"/>
    <property type="match status" value="1"/>
</dbReference>
<dbReference type="GO" id="GO:0008202">
    <property type="term" value="P:steroid metabolic process"/>
    <property type="evidence" value="ECO:0007669"/>
    <property type="project" value="UniProtKB-ARBA"/>
</dbReference>